<sequence length="562" mass="62765">MRFCLLQSKYTDENILKDHDDYPDPSRFIKDHTYEHRMIDKSDAKAQIDAAVAEDFDFYISFMWGTPEDDVAGADAVEYLESLNVPFVGIPSRMLLKSKTDLYEAARAHGHPPVPGNDANSFPVIVKAARNCASMFLTSKSICFMPEERDAEIAAIDTQLQPGRERSRARNSPLSATPPSIDNLPSDIIVQQFVQGVDYSIVIIEFGDTPIALNPTIYNYPPTDSSNPNRFLTFDIKFSPQLSEHLINRNDDPVLFDKLQKLAVEAYTVNGSIGGSWGNVDIRIQPNGEPVVIEVNPMPAIFLPPNIQFEDPVISESLPGGHRALLHILLASYFMQKNDEKDRARGIAAEYDQIAAKYDSAYLLKSTVKKVFSSLVSRLDFSGSLLDLACGTGIVGRLIREHHEHSAVDGTGNGVRSHHVGVDISPEMARACEQAGYDECLVGPMQEVLPRISGQFDHIVCYQAIHFVNMFELSLVLSRCFQLALKSVTIGVDEIPDELNTRVRELKPPASFLISTNHIREIHDFGIPRGWKLALEERHFGWTSPSVGLDVYTTVFHYERVD</sequence>
<dbReference type="GO" id="GO:0008716">
    <property type="term" value="F:D-alanine-D-alanine ligase activity"/>
    <property type="evidence" value="ECO:0007669"/>
    <property type="project" value="TreeGrafter"/>
</dbReference>
<evidence type="ECO:0000313" key="4">
    <source>
        <dbReference type="EMBL" id="EYE90123.1"/>
    </source>
</evidence>
<dbReference type="GeneID" id="63700345"/>
<dbReference type="Gene3D" id="3.40.50.150">
    <property type="entry name" value="Vaccinia Virus protein VP39"/>
    <property type="match status" value="1"/>
</dbReference>
<dbReference type="Pfam" id="PF08242">
    <property type="entry name" value="Methyltransf_12"/>
    <property type="match status" value="1"/>
</dbReference>
<dbReference type="PROSITE" id="PS50975">
    <property type="entry name" value="ATP_GRASP"/>
    <property type="match status" value="1"/>
</dbReference>
<dbReference type="GO" id="GO:0046872">
    <property type="term" value="F:metal ion binding"/>
    <property type="evidence" value="ECO:0007669"/>
    <property type="project" value="InterPro"/>
</dbReference>
<evidence type="ECO:0000313" key="5">
    <source>
        <dbReference type="Proteomes" id="UP000019804"/>
    </source>
</evidence>
<proteinExistence type="predicted"/>
<dbReference type="PANTHER" id="PTHR23132">
    <property type="entry name" value="D-ALANINE--D-ALANINE LIGASE"/>
    <property type="match status" value="1"/>
</dbReference>
<dbReference type="AlphaFoldDB" id="A0A017RZD2"/>
<dbReference type="CDD" id="cd02440">
    <property type="entry name" value="AdoMet_MTases"/>
    <property type="match status" value="1"/>
</dbReference>
<dbReference type="SUPFAM" id="SSF56059">
    <property type="entry name" value="Glutathione synthetase ATP-binding domain-like"/>
    <property type="match status" value="1"/>
</dbReference>
<dbReference type="InterPro" id="IPR029063">
    <property type="entry name" value="SAM-dependent_MTases_sf"/>
</dbReference>
<dbReference type="Proteomes" id="UP000019804">
    <property type="component" value="Unassembled WGS sequence"/>
</dbReference>
<feature type="region of interest" description="Disordered" evidence="2">
    <location>
        <begin position="157"/>
        <end position="180"/>
    </location>
</feature>
<dbReference type="GO" id="GO:0005524">
    <property type="term" value="F:ATP binding"/>
    <property type="evidence" value="ECO:0007669"/>
    <property type="project" value="UniProtKB-UniRule"/>
</dbReference>
<reference evidence="5" key="1">
    <citation type="journal article" date="2014" name="Nat. Commun.">
        <title>Genomic adaptations of the halophilic Dead Sea filamentous fungus Eurotium rubrum.</title>
        <authorList>
            <person name="Kis-Papo T."/>
            <person name="Weig A.R."/>
            <person name="Riley R."/>
            <person name="Persoh D."/>
            <person name="Salamov A."/>
            <person name="Sun H."/>
            <person name="Lipzen A."/>
            <person name="Wasser S.P."/>
            <person name="Rambold G."/>
            <person name="Grigoriev I.V."/>
            <person name="Nevo E."/>
        </authorList>
    </citation>
    <scope>NUCLEOTIDE SEQUENCE [LARGE SCALE GENOMIC DNA]</scope>
    <source>
        <strain evidence="5">CBS 135680</strain>
    </source>
</reference>
<keyword evidence="1" id="KW-0547">Nucleotide-binding</keyword>
<feature type="compositionally biased region" description="Polar residues" evidence="2">
    <location>
        <begin position="170"/>
        <end position="180"/>
    </location>
</feature>
<protein>
    <recommendedName>
        <fullName evidence="3">ATP-grasp domain-containing protein</fullName>
    </recommendedName>
</protein>
<evidence type="ECO:0000256" key="1">
    <source>
        <dbReference type="PROSITE-ProRule" id="PRU00409"/>
    </source>
</evidence>
<evidence type="ECO:0000259" key="3">
    <source>
        <dbReference type="PROSITE" id="PS50975"/>
    </source>
</evidence>
<gene>
    <name evidence="4" type="ORF">EURHEDRAFT_467927</name>
</gene>
<keyword evidence="1" id="KW-0067">ATP-binding</keyword>
<accession>A0A017RZD2</accession>
<feature type="domain" description="ATP-grasp" evidence="3">
    <location>
        <begin position="80"/>
        <end position="327"/>
    </location>
</feature>
<dbReference type="InterPro" id="IPR013217">
    <property type="entry name" value="Methyltransf_12"/>
</dbReference>
<dbReference type="Gene3D" id="3.30.470.20">
    <property type="entry name" value="ATP-grasp fold, B domain"/>
    <property type="match status" value="1"/>
</dbReference>
<dbReference type="SUPFAM" id="SSF53335">
    <property type="entry name" value="S-adenosyl-L-methionine-dependent methyltransferases"/>
    <property type="match status" value="1"/>
</dbReference>
<dbReference type="HOGENOM" id="CLU_035427_0_0_1"/>
<dbReference type="RefSeq" id="XP_040633813.1">
    <property type="nucleotide sequence ID" value="XM_040785221.1"/>
</dbReference>
<dbReference type="OrthoDB" id="66144at2759"/>
<organism evidence="4 5">
    <name type="scientific">Aspergillus ruber (strain CBS 135680)</name>
    <dbReference type="NCBI Taxonomy" id="1388766"/>
    <lineage>
        <taxon>Eukaryota</taxon>
        <taxon>Fungi</taxon>
        <taxon>Dikarya</taxon>
        <taxon>Ascomycota</taxon>
        <taxon>Pezizomycotina</taxon>
        <taxon>Eurotiomycetes</taxon>
        <taxon>Eurotiomycetidae</taxon>
        <taxon>Eurotiales</taxon>
        <taxon>Aspergillaceae</taxon>
        <taxon>Aspergillus</taxon>
        <taxon>Aspergillus subgen. Aspergillus</taxon>
    </lineage>
</organism>
<evidence type="ECO:0000256" key="2">
    <source>
        <dbReference type="SAM" id="MobiDB-lite"/>
    </source>
</evidence>
<dbReference type="InterPro" id="IPR011761">
    <property type="entry name" value="ATP-grasp"/>
</dbReference>
<keyword evidence="5" id="KW-1185">Reference proteome</keyword>
<dbReference type="EMBL" id="KK088471">
    <property type="protein sequence ID" value="EYE90123.1"/>
    <property type="molecule type" value="Genomic_DNA"/>
</dbReference>
<name>A0A017RZD2_ASPRC</name>
<dbReference type="PANTHER" id="PTHR23132:SF23">
    <property type="entry name" value="D-ALANINE--D-ALANINE LIGASE B"/>
    <property type="match status" value="1"/>
</dbReference>